<evidence type="ECO:0000313" key="2">
    <source>
        <dbReference type="EMBL" id="OWM76703.1"/>
    </source>
</evidence>
<proteinExistence type="predicted"/>
<dbReference type="EMBL" id="MTKT01003148">
    <property type="protein sequence ID" value="OWM76703.1"/>
    <property type="molecule type" value="Genomic_DNA"/>
</dbReference>
<name>A0A218WVM4_PUNGR</name>
<dbReference type="AlphaFoldDB" id="A0A218WVM4"/>
<dbReference type="Proteomes" id="UP000197138">
    <property type="component" value="Unassembled WGS sequence"/>
</dbReference>
<feature type="transmembrane region" description="Helical" evidence="1">
    <location>
        <begin position="25"/>
        <end position="54"/>
    </location>
</feature>
<sequence>MGIRFHYPPRNVLSWRLMLEWTCSVAVAFAHISLCCSLSPISYICATALLVRILERFETMVKVMRFASRRI</sequence>
<protein>
    <submittedName>
        <fullName evidence="2">Uncharacterized protein</fullName>
    </submittedName>
</protein>
<reference evidence="3" key="1">
    <citation type="journal article" date="2017" name="Plant J.">
        <title>The pomegranate (Punica granatum L.) genome and the genomics of punicalagin biosynthesis.</title>
        <authorList>
            <person name="Qin G."/>
            <person name="Xu C."/>
            <person name="Ming R."/>
            <person name="Tang H."/>
            <person name="Guyot R."/>
            <person name="Kramer E.M."/>
            <person name="Hu Y."/>
            <person name="Yi X."/>
            <person name="Qi Y."/>
            <person name="Xu X."/>
            <person name="Gao Z."/>
            <person name="Pan H."/>
            <person name="Jian J."/>
            <person name="Tian Y."/>
            <person name="Yue Z."/>
            <person name="Xu Y."/>
        </authorList>
    </citation>
    <scope>NUCLEOTIDE SEQUENCE [LARGE SCALE GENOMIC DNA]</scope>
    <source>
        <strain evidence="3">cv. Dabenzi</strain>
    </source>
</reference>
<comment type="caution">
    <text evidence="2">The sequence shown here is derived from an EMBL/GenBank/DDBJ whole genome shotgun (WGS) entry which is preliminary data.</text>
</comment>
<accession>A0A218WVM4</accession>
<organism evidence="2 3">
    <name type="scientific">Punica granatum</name>
    <name type="common">Pomegranate</name>
    <dbReference type="NCBI Taxonomy" id="22663"/>
    <lineage>
        <taxon>Eukaryota</taxon>
        <taxon>Viridiplantae</taxon>
        <taxon>Streptophyta</taxon>
        <taxon>Embryophyta</taxon>
        <taxon>Tracheophyta</taxon>
        <taxon>Spermatophyta</taxon>
        <taxon>Magnoliopsida</taxon>
        <taxon>eudicotyledons</taxon>
        <taxon>Gunneridae</taxon>
        <taxon>Pentapetalae</taxon>
        <taxon>rosids</taxon>
        <taxon>malvids</taxon>
        <taxon>Myrtales</taxon>
        <taxon>Lythraceae</taxon>
        <taxon>Punica</taxon>
    </lineage>
</organism>
<gene>
    <name evidence="2" type="ORF">CDL15_Pgr022319</name>
</gene>
<keyword evidence="1" id="KW-0812">Transmembrane</keyword>
<keyword evidence="1" id="KW-0472">Membrane</keyword>
<evidence type="ECO:0000256" key="1">
    <source>
        <dbReference type="SAM" id="Phobius"/>
    </source>
</evidence>
<evidence type="ECO:0000313" key="3">
    <source>
        <dbReference type="Proteomes" id="UP000197138"/>
    </source>
</evidence>
<keyword evidence="1" id="KW-1133">Transmembrane helix</keyword>